<dbReference type="Gene3D" id="3.40.50.2300">
    <property type="match status" value="1"/>
</dbReference>
<dbReference type="CDD" id="cd00383">
    <property type="entry name" value="trans_reg_C"/>
    <property type="match status" value="1"/>
</dbReference>
<dbReference type="Gene3D" id="6.10.250.690">
    <property type="match status" value="1"/>
</dbReference>
<sequence>MRLLLTEDDPRLATLLAQGLTRAGWAVDVVEGVEDALAALHAVQYQALVLDLGLPDGDGMEVLQQLRQTDPFLPVLILTARGRLSDRVRGLNTGADDYLIKPFAMEELVARLAAALRRSGAPALATLRHGQVELEPAARTFSVAGAVQPLPRREMMVLEMLLRARHRFVAKDALEEALGSFDNEVGRNVVEVYVSRLRRRLAGSGTAIRTERGLGYRLVEEEAA</sequence>
<accession>A0ABR7RRH7</accession>
<evidence type="ECO:0000313" key="7">
    <source>
        <dbReference type="Proteomes" id="UP000626026"/>
    </source>
</evidence>
<dbReference type="Pfam" id="PF00486">
    <property type="entry name" value="Trans_reg_C"/>
    <property type="match status" value="1"/>
</dbReference>
<name>A0ABR7RRH7_9PROT</name>
<gene>
    <name evidence="6" type="ORF">IBL26_18085</name>
</gene>
<dbReference type="PROSITE" id="PS50110">
    <property type="entry name" value="RESPONSE_REGULATORY"/>
    <property type="match status" value="1"/>
</dbReference>
<feature type="domain" description="Response regulatory" evidence="4">
    <location>
        <begin position="2"/>
        <end position="116"/>
    </location>
</feature>
<dbReference type="SMART" id="SM00862">
    <property type="entry name" value="Trans_reg_C"/>
    <property type="match status" value="1"/>
</dbReference>
<feature type="domain" description="OmpR/PhoB-type" evidence="5">
    <location>
        <begin position="124"/>
        <end position="220"/>
    </location>
</feature>
<organism evidence="6 7">
    <name type="scientific">Teichococcus aerophilus</name>
    <dbReference type="NCBI Taxonomy" id="1224513"/>
    <lineage>
        <taxon>Bacteria</taxon>
        <taxon>Pseudomonadati</taxon>
        <taxon>Pseudomonadota</taxon>
        <taxon>Alphaproteobacteria</taxon>
        <taxon>Acetobacterales</taxon>
        <taxon>Roseomonadaceae</taxon>
        <taxon>Roseomonas</taxon>
    </lineage>
</organism>
<dbReference type="CDD" id="cd17624">
    <property type="entry name" value="REC_OmpR_PmrA-like"/>
    <property type="match status" value="1"/>
</dbReference>
<dbReference type="Gene3D" id="1.10.10.10">
    <property type="entry name" value="Winged helix-like DNA-binding domain superfamily/Winged helix DNA-binding domain"/>
    <property type="match status" value="1"/>
</dbReference>
<dbReference type="Proteomes" id="UP000626026">
    <property type="component" value="Unassembled WGS sequence"/>
</dbReference>
<dbReference type="SMART" id="SM00448">
    <property type="entry name" value="REC"/>
    <property type="match status" value="1"/>
</dbReference>
<evidence type="ECO:0000313" key="6">
    <source>
        <dbReference type="EMBL" id="MBC9208765.1"/>
    </source>
</evidence>
<dbReference type="EMBL" id="JACTVA010000038">
    <property type="protein sequence ID" value="MBC9208765.1"/>
    <property type="molecule type" value="Genomic_DNA"/>
</dbReference>
<keyword evidence="2" id="KW-0597">Phosphoprotein</keyword>
<dbReference type="InterPro" id="IPR001789">
    <property type="entry name" value="Sig_transdc_resp-reg_receiver"/>
</dbReference>
<dbReference type="InterPro" id="IPR011006">
    <property type="entry name" value="CheY-like_superfamily"/>
</dbReference>
<dbReference type="PANTHER" id="PTHR48111">
    <property type="entry name" value="REGULATOR OF RPOS"/>
    <property type="match status" value="1"/>
</dbReference>
<dbReference type="SUPFAM" id="SSF52172">
    <property type="entry name" value="CheY-like"/>
    <property type="match status" value="1"/>
</dbReference>
<evidence type="ECO:0000256" key="2">
    <source>
        <dbReference type="PROSITE-ProRule" id="PRU00169"/>
    </source>
</evidence>
<reference evidence="6 7" key="1">
    <citation type="journal article" date="2013" name="Int. J. Syst. Evol. Microbiol.">
        <title>Roseomonas aerophila sp. nov., isolated from air.</title>
        <authorList>
            <person name="Kim S.J."/>
            <person name="Weon H.Y."/>
            <person name="Ahn J.H."/>
            <person name="Hong S.B."/>
            <person name="Seok S.J."/>
            <person name="Whang K.S."/>
            <person name="Kwon S.W."/>
        </authorList>
    </citation>
    <scope>NUCLEOTIDE SEQUENCE [LARGE SCALE GENOMIC DNA]</scope>
    <source>
        <strain evidence="6 7">NBRC 108923</strain>
    </source>
</reference>
<keyword evidence="7" id="KW-1185">Reference proteome</keyword>
<evidence type="ECO:0000259" key="5">
    <source>
        <dbReference type="PROSITE" id="PS51755"/>
    </source>
</evidence>
<keyword evidence="1 3" id="KW-0238">DNA-binding</keyword>
<evidence type="ECO:0000256" key="1">
    <source>
        <dbReference type="ARBA" id="ARBA00023125"/>
    </source>
</evidence>
<comment type="caution">
    <text evidence="6">The sequence shown here is derived from an EMBL/GenBank/DDBJ whole genome shotgun (WGS) entry which is preliminary data.</text>
</comment>
<evidence type="ECO:0000259" key="4">
    <source>
        <dbReference type="PROSITE" id="PS50110"/>
    </source>
</evidence>
<proteinExistence type="predicted"/>
<dbReference type="Pfam" id="PF00072">
    <property type="entry name" value="Response_reg"/>
    <property type="match status" value="1"/>
</dbReference>
<dbReference type="InterPro" id="IPR039420">
    <property type="entry name" value="WalR-like"/>
</dbReference>
<dbReference type="InterPro" id="IPR036388">
    <property type="entry name" value="WH-like_DNA-bd_sf"/>
</dbReference>
<dbReference type="InterPro" id="IPR001867">
    <property type="entry name" value="OmpR/PhoB-type_DNA-bd"/>
</dbReference>
<dbReference type="PANTHER" id="PTHR48111:SF36">
    <property type="entry name" value="TRANSCRIPTIONAL REGULATORY PROTEIN CUTR"/>
    <property type="match status" value="1"/>
</dbReference>
<evidence type="ECO:0000256" key="3">
    <source>
        <dbReference type="PROSITE-ProRule" id="PRU01091"/>
    </source>
</evidence>
<protein>
    <submittedName>
        <fullName evidence="6">Response regulator transcription factor</fullName>
    </submittedName>
</protein>
<dbReference type="RefSeq" id="WP_187785915.1">
    <property type="nucleotide sequence ID" value="NZ_JACTVA010000038.1"/>
</dbReference>
<dbReference type="PROSITE" id="PS51755">
    <property type="entry name" value="OMPR_PHOB"/>
    <property type="match status" value="1"/>
</dbReference>
<feature type="modified residue" description="4-aspartylphosphate" evidence="2">
    <location>
        <position position="51"/>
    </location>
</feature>
<feature type="DNA-binding region" description="OmpR/PhoB-type" evidence="3">
    <location>
        <begin position="124"/>
        <end position="220"/>
    </location>
</feature>